<evidence type="ECO:0000256" key="1">
    <source>
        <dbReference type="SAM" id="Phobius"/>
    </source>
</evidence>
<evidence type="ECO:0000313" key="3">
    <source>
        <dbReference type="Proteomes" id="UP000265692"/>
    </source>
</evidence>
<dbReference type="EMBL" id="QWEI01000002">
    <property type="protein sequence ID" value="RHW38524.1"/>
    <property type="molecule type" value="Genomic_DNA"/>
</dbReference>
<feature type="transmembrane region" description="Helical" evidence="1">
    <location>
        <begin position="40"/>
        <end position="63"/>
    </location>
</feature>
<keyword evidence="1" id="KW-0812">Transmembrane</keyword>
<keyword evidence="3" id="KW-1185">Reference proteome</keyword>
<accession>A0A396SB23</accession>
<protein>
    <submittedName>
        <fullName evidence="2">Beta-carotene 15,15'-monooxygenase</fullName>
    </submittedName>
</protein>
<feature type="transmembrane region" description="Helical" evidence="1">
    <location>
        <begin position="219"/>
        <end position="238"/>
    </location>
</feature>
<keyword evidence="2" id="KW-0503">Monooxygenase</keyword>
<proteinExistence type="predicted"/>
<dbReference type="Proteomes" id="UP000265692">
    <property type="component" value="Unassembled WGS sequence"/>
</dbReference>
<organism evidence="2 3">
    <name type="scientific">Ureibacillus yapensis</name>
    <dbReference type="NCBI Taxonomy" id="2304605"/>
    <lineage>
        <taxon>Bacteria</taxon>
        <taxon>Bacillati</taxon>
        <taxon>Bacillota</taxon>
        <taxon>Bacilli</taxon>
        <taxon>Bacillales</taxon>
        <taxon>Caryophanaceae</taxon>
        <taxon>Ureibacillus</taxon>
    </lineage>
</organism>
<name>A0A396SB23_9BACL</name>
<reference evidence="2 3" key="1">
    <citation type="submission" date="2018-08" db="EMBL/GenBank/DDBJ databases">
        <title>Lysinibacillus sp. YLB-03 draft genome sequence.</title>
        <authorList>
            <person name="Yu L."/>
        </authorList>
    </citation>
    <scope>NUCLEOTIDE SEQUENCE [LARGE SCALE GENOMIC DNA]</scope>
    <source>
        <strain evidence="2 3">YLB-03</strain>
    </source>
</reference>
<dbReference type="AlphaFoldDB" id="A0A396SB23"/>
<comment type="caution">
    <text evidence="2">The sequence shown here is derived from an EMBL/GenBank/DDBJ whole genome shotgun (WGS) entry which is preliminary data.</text>
</comment>
<evidence type="ECO:0000313" key="2">
    <source>
        <dbReference type="EMBL" id="RHW38524.1"/>
    </source>
</evidence>
<keyword evidence="1" id="KW-1133">Transmembrane helix</keyword>
<dbReference type="RefSeq" id="WP_118875557.1">
    <property type="nucleotide sequence ID" value="NZ_QWEI01000002.1"/>
</dbReference>
<dbReference type="GO" id="GO:0004497">
    <property type="term" value="F:monooxygenase activity"/>
    <property type="evidence" value="ECO:0007669"/>
    <property type="project" value="UniProtKB-KW"/>
</dbReference>
<sequence>MNVVQKTKLQYIWFILLLLVLCSNMMLYRTEIGEKIIQTASSGVVLGSLLDLVIIAPILYLAWKKQKSIKMFIVLMAAGLVFARLLIPIEYLGSFAPITWLGFAVEAGLLFIELLMITIFFKYLPRIVKDTKQSRLPMLFAFSNAVDDYVKKHQIIHIICSEMLMFYYALLSWRKKPIQVENSFTLHKNSSYIAFQIMLIHAIVIETLGFHWWLHDKSMLLSIVLLLLNVYSIIFLLADIQAVRLNPVTITNSHLYISLGLMKRMDIRFDEIESVITDKVQLKQKLAKETIDFVARDIDEVHPTIILKLKKPKEASLIMGIKKTYQNVAIKFDDQNAINAILNKYNEKR</sequence>
<feature type="transmembrane region" description="Helical" evidence="1">
    <location>
        <begin position="154"/>
        <end position="171"/>
    </location>
</feature>
<feature type="transmembrane region" description="Helical" evidence="1">
    <location>
        <begin position="12"/>
        <end position="28"/>
    </location>
</feature>
<feature type="transmembrane region" description="Helical" evidence="1">
    <location>
        <begin position="69"/>
        <end position="87"/>
    </location>
</feature>
<keyword evidence="1" id="KW-0472">Membrane</keyword>
<keyword evidence="2" id="KW-0560">Oxidoreductase</keyword>
<feature type="transmembrane region" description="Helical" evidence="1">
    <location>
        <begin position="192"/>
        <end position="213"/>
    </location>
</feature>
<feature type="transmembrane region" description="Helical" evidence="1">
    <location>
        <begin position="99"/>
        <end position="121"/>
    </location>
</feature>
<dbReference type="OrthoDB" id="875405at2"/>
<gene>
    <name evidence="2" type="ORF">D1B33_06505</name>
</gene>